<name>A0A5P2XEB5_STRST</name>
<dbReference type="Gene3D" id="3.40.1620.10">
    <property type="entry name" value="YefM-like domain"/>
    <property type="match status" value="1"/>
</dbReference>
<evidence type="ECO:0000256" key="3">
    <source>
        <dbReference type="SAM" id="MobiDB-lite"/>
    </source>
</evidence>
<dbReference type="Pfam" id="PF02604">
    <property type="entry name" value="PhdYeFM_antitox"/>
    <property type="match status" value="1"/>
</dbReference>
<evidence type="ECO:0000313" key="7">
    <source>
        <dbReference type="Proteomes" id="UP000549009"/>
    </source>
</evidence>
<comment type="function">
    <text evidence="2">Antitoxin component of a type II toxin-antitoxin (TA) system.</text>
</comment>
<evidence type="ECO:0000313" key="5">
    <source>
        <dbReference type="EMBL" id="QEV61310.1"/>
    </source>
</evidence>
<dbReference type="SUPFAM" id="SSF143120">
    <property type="entry name" value="YefM-like"/>
    <property type="match status" value="1"/>
</dbReference>
<keyword evidence="7" id="KW-1185">Reference proteome</keyword>
<dbReference type="RefSeq" id="WP_150512338.1">
    <property type="nucleotide sequence ID" value="NZ_BMSQ01000005.1"/>
</dbReference>
<reference evidence="5 6" key="1">
    <citation type="submission" date="2017-09" db="EMBL/GenBank/DDBJ databases">
        <authorList>
            <person name="Lee N."/>
            <person name="Cho B.-K."/>
        </authorList>
    </citation>
    <scope>NUCLEOTIDE SEQUENCE [LARGE SCALE GENOMIC DNA]</scope>
    <source>
        <strain evidence="5 6">ATCC 27465</strain>
    </source>
</reference>
<accession>A0A5P2XEB5</accession>
<feature type="region of interest" description="Disordered" evidence="3">
    <location>
        <begin position="82"/>
        <end position="106"/>
    </location>
</feature>
<dbReference type="Proteomes" id="UP000549009">
    <property type="component" value="Unassembled WGS sequence"/>
</dbReference>
<dbReference type="InterPro" id="IPR036165">
    <property type="entry name" value="YefM-like_sf"/>
</dbReference>
<evidence type="ECO:0000256" key="2">
    <source>
        <dbReference type="RuleBase" id="RU362080"/>
    </source>
</evidence>
<dbReference type="AlphaFoldDB" id="A0A5P2XEB5"/>
<comment type="similarity">
    <text evidence="1 2">Belongs to the phD/YefM antitoxin family.</text>
</comment>
<dbReference type="KEGG" id="sspb:CP982_23545"/>
<sequence length="106" mass="11571">MSATYPLAEAGDKLGALARRAARRERITLTDRGVPVAVLISPAELEDLEDALTLARLERDRALGRAEAPIPHDEARRALLEAAGRGEWPGRSRGSRPRQVRVGPRT</sequence>
<protein>
    <recommendedName>
        <fullName evidence="2">Antitoxin</fullName>
    </recommendedName>
</protein>
<proteinExistence type="inferred from homology"/>
<dbReference type="NCBIfam" id="TIGR01552">
    <property type="entry name" value="phd_fam"/>
    <property type="match status" value="1"/>
</dbReference>
<dbReference type="Proteomes" id="UP000326505">
    <property type="component" value="Chromosome"/>
</dbReference>
<organism evidence="5 6">
    <name type="scientific">Streptomyces spectabilis</name>
    <dbReference type="NCBI Taxonomy" id="68270"/>
    <lineage>
        <taxon>Bacteria</taxon>
        <taxon>Bacillati</taxon>
        <taxon>Actinomycetota</taxon>
        <taxon>Actinomycetes</taxon>
        <taxon>Kitasatosporales</taxon>
        <taxon>Streptomycetaceae</taxon>
        <taxon>Streptomyces</taxon>
    </lineage>
</organism>
<dbReference type="InterPro" id="IPR006442">
    <property type="entry name" value="Antitoxin_Phd/YefM"/>
</dbReference>
<evidence type="ECO:0000313" key="6">
    <source>
        <dbReference type="Proteomes" id="UP000326505"/>
    </source>
</evidence>
<dbReference type="EMBL" id="CP023690">
    <property type="protein sequence ID" value="QEV61310.1"/>
    <property type="molecule type" value="Genomic_DNA"/>
</dbReference>
<evidence type="ECO:0000256" key="1">
    <source>
        <dbReference type="ARBA" id="ARBA00009981"/>
    </source>
</evidence>
<gene>
    <name evidence="5" type="ORF">CP982_23545</name>
    <name evidence="4" type="ORF">FHS40_002628</name>
</gene>
<dbReference type="EMBL" id="JACHJD010000004">
    <property type="protein sequence ID" value="MBB5103566.1"/>
    <property type="molecule type" value="Genomic_DNA"/>
</dbReference>
<reference evidence="4 7" key="2">
    <citation type="submission" date="2020-08" db="EMBL/GenBank/DDBJ databases">
        <title>Genomic Encyclopedia of Type Strains, Phase III (KMG-III): the genomes of soil and plant-associated and newly described type strains.</title>
        <authorList>
            <person name="Whitman W."/>
        </authorList>
    </citation>
    <scope>NUCLEOTIDE SEQUENCE [LARGE SCALE GENOMIC DNA]</scope>
    <source>
        <strain evidence="4 7">CECT 3146</strain>
    </source>
</reference>
<evidence type="ECO:0000313" key="4">
    <source>
        <dbReference type="EMBL" id="MBB5103566.1"/>
    </source>
</evidence>